<reference evidence="14" key="1">
    <citation type="submission" date="2018-05" db="EMBL/GenBank/DDBJ databases">
        <title>Luteimonas pekinense sp. nov., isolated from human Meibomian gland secretions, Beijing, China.</title>
        <authorList>
            <person name="Wen T."/>
            <person name="Bai H."/>
            <person name="Lv H."/>
        </authorList>
    </citation>
    <scope>NUCLEOTIDE SEQUENCE [LARGE SCALE GENOMIC DNA]</scope>
    <source>
        <strain evidence="14">83-4</strain>
    </source>
</reference>
<dbReference type="GO" id="GO:0005886">
    <property type="term" value="C:plasma membrane"/>
    <property type="evidence" value="ECO:0007669"/>
    <property type="project" value="UniProtKB-SubCell"/>
</dbReference>
<dbReference type="UniPathway" id="UPA00219"/>
<dbReference type="OrthoDB" id="9766909at2"/>
<dbReference type="GO" id="GO:0009252">
    <property type="term" value="P:peptidoglycan biosynthetic process"/>
    <property type="evidence" value="ECO:0007669"/>
    <property type="project" value="UniProtKB-UniRule"/>
</dbReference>
<keyword evidence="5 11" id="KW-0812">Transmembrane</keyword>
<dbReference type="AlphaFoldDB" id="A0A344J2Z3"/>
<dbReference type="InterPro" id="IPR011812">
    <property type="entry name" value="Pep_trsgly"/>
</dbReference>
<dbReference type="GO" id="GO:0009274">
    <property type="term" value="C:peptidoglycan-based cell wall"/>
    <property type="evidence" value="ECO:0007669"/>
    <property type="project" value="InterPro"/>
</dbReference>
<dbReference type="PANTHER" id="PTHR30400:SF0">
    <property type="entry name" value="BIOSYNTHETIC PEPTIDOGLYCAN TRANSGLYCOSYLASE"/>
    <property type="match status" value="1"/>
</dbReference>
<comment type="similarity">
    <text evidence="11">Belongs to the glycosyltransferase 51 family.</text>
</comment>
<evidence type="ECO:0000256" key="6">
    <source>
        <dbReference type="ARBA" id="ARBA00022960"/>
    </source>
</evidence>
<accession>A0A344J2Z3</accession>
<dbReference type="EC" id="2.4.99.28" evidence="11"/>
<dbReference type="KEGG" id="lue:DCD74_00690"/>
<evidence type="ECO:0000313" key="13">
    <source>
        <dbReference type="EMBL" id="AXA83403.1"/>
    </source>
</evidence>
<dbReference type="InterPro" id="IPR036950">
    <property type="entry name" value="PBP_transglycosylase"/>
</dbReference>
<evidence type="ECO:0000256" key="8">
    <source>
        <dbReference type="ARBA" id="ARBA00022989"/>
    </source>
</evidence>
<dbReference type="GO" id="GO:0071555">
    <property type="term" value="P:cell wall organization"/>
    <property type="evidence" value="ECO:0007669"/>
    <property type="project" value="UniProtKB-KW"/>
</dbReference>
<sequence length="257" mass="29358">MTHGNGVDVGQTQVHPGPRRRRRWLRRLLWLAAFIIVFPIVQVMALRFIDPPFSSFMLIRQVQAWAGGDFGFRTAHDWRDLDRMSSHVPVALIASEDQRFAEHAGFDMQAIEKARASNERGRRIRGGSTISQQTAKNLFLWSGTGWSRWLRKGLEAWYTFWMELLWPKQRILEMYANFAEFGDGVYGAQAAARTWFRKDASTLSATQAARLAAVLPNPKRYSVARPGPYVQRRARAIERQMRAIGGSGALRPVRDAE</sequence>
<keyword evidence="8 11" id="KW-1133">Transmembrane helix</keyword>
<keyword evidence="10 11" id="KW-0961">Cell wall biogenesis/degradation</keyword>
<organism evidence="13 14">
    <name type="scientific">Solilutibacter oculi</name>
    <dbReference type="NCBI Taxonomy" id="2698682"/>
    <lineage>
        <taxon>Bacteria</taxon>
        <taxon>Pseudomonadati</taxon>
        <taxon>Pseudomonadota</taxon>
        <taxon>Gammaproteobacteria</taxon>
        <taxon>Lysobacterales</taxon>
        <taxon>Lysobacteraceae</taxon>
        <taxon>Solilutibacter</taxon>
    </lineage>
</organism>
<keyword evidence="3 11" id="KW-0328">Glycosyltransferase</keyword>
<keyword evidence="14" id="KW-1185">Reference proteome</keyword>
<gene>
    <name evidence="11" type="primary">mtgA</name>
    <name evidence="13" type="ORF">DCD74_00690</name>
</gene>
<keyword evidence="9 11" id="KW-0472">Membrane</keyword>
<dbReference type="InterPro" id="IPR001264">
    <property type="entry name" value="Glyco_trans_51"/>
</dbReference>
<evidence type="ECO:0000256" key="10">
    <source>
        <dbReference type="ARBA" id="ARBA00023316"/>
    </source>
</evidence>
<dbReference type="HAMAP" id="MF_00766">
    <property type="entry name" value="PGT_MtgA"/>
    <property type="match status" value="1"/>
</dbReference>
<keyword evidence="2 11" id="KW-0997">Cell inner membrane</keyword>
<keyword evidence="4 11" id="KW-0808">Transferase</keyword>
<evidence type="ECO:0000256" key="5">
    <source>
        <dbReference type="ARBA" id="ARBA00022692"/>
    </source>
</evidence>
<keyword evidence="1 11" id="KW-1003">Cell membrane</keyword>
<dbReference type="Proteomes" id="UP000251842">
    <property type="component" value="Chromosome"/>
</dbReference>
<comment type="function">
    <text evidence="11">Peptidoglycan polymerase that catalyzes glycan chain elongation from lipid-linked precursors.</text>
</comment>
<protein>
    <recommendedName>
        <fullName evidence="11">Biosynthetic peptidoglycan transglycosylase</fullName>
        <ecNumber evidence="11">2.4.99.28</ecNumber>
    </recommendedName>
    <alternativeName>
        <fullName evidence="11">Glycan polymerase</fullName>
    </alternativeName>
    <alternativeName>
        <fullName evidence="11">Peptidoglycan glycosyltransferase MtgA</fullName>
        <shortName evidence="11">PGT</shortName>
    </alternativeName>
</protein>
<comment type="catalytic activity">
    <reaction evidence="11">
        <text>[GlcNAc-(1-&gt;4)-Mur2Ac(oyl-L-Ala-gamma-D-Glu-L-Lys-D-Ala-D-Ala)](n)-di-trans,octa-cis-undecaprenyl diphosphate + beta-D-GlcNAc-(1-&gt;4)-Mur2Ac(oyl-L-Ala-gamma-D-Glu-L-Lys-D-Ala-D-Ala)-di-trans,octa-cis-undecaprenyl diphosphate = [GlcNAc-(1-&gt;4)-Mur2Ac(oyl-L-Ala-gamma-D-Glu-L-Lys-D-Ala-D-Ala)](n+1)-di-trans,octa-cis-undecaprenyl diphosphate + di-trans,octa-cis-undecaprenyl diphosphate + H(+)</text>
        <dbReference type="Rhea" id="RHEA:23708"/>
        <dbReference type="Rhea" id="RHEA-COMP:9602"/>
        <dbReference type="Rhea" id="RHEA-COMP:9603"/>
        <dbReference type="ChEBI" id="CHEBI:15378"/>
        <dbReference type="ChEBI" id="CHEBI:58405"/>
        <dbReference type="ChEBI" id="CHEBI:60033"/>
        <dbReference type="ChEBI" id="CHEBI:78435"/>
        <dbReference type="EC" id="2.4.99.28"/>
    </reaction>
</comment>
<dbReference type="Gene3D" id="1.10.3810.10">
    <property type="entry name" value="Biosynthetic peptidoglycan transglycosylase-like"/>
    <property type="match status" value="1"/>
</dbReference>
<evidence type="ECO:0000259" key="12">
    <source>
        <dbReference type="Pfam" id="PF00912"/>
    </source>
</evidence>
<evidence type="ECO:0000256" key="3">
    <source>
        <dbReference type="ARBA" id="ARBA00022676"/>
    </source>
</evidence>
<keyword evidence="7 11" id="KW-0573">Peptidoglycan synthesis</keyword>
<dbReference type="GO" id="GO:0008955">
    <property type="term" value="F:peptidoglycan glycosyltransferase activity"/>
    <property type="evidence" value="ECO:0007669"/>
    <property type="project" value="UniProtKB-UniRule"/>
</dbReference>
<proteinExistence type="inferred from homology"/>
<evidence type="ECO:0000256" key="2">
    <source>
        <dbReference type="ARBA" id="ARBA00022519"/>
    </source>
</evidence>
<dbReference type="GO" id="GO:0008360">
    <property type="term" value="P:regulation of cell shape"/>
    <property type="evidence" value="ECO:0007669"/>
    <property type="project" value="UniProtKB-KW"/>
</dbReference>
<feature type="domain" description="Glycosyl transferase family 51" evidence="12">
    <location>
        <begin position="74"/>
        <end position="241"/>
    </location>
</feature>
<evidence type="ECO:0000256" key="11">
    <source>
        <dbReference type="HAMAP-Rule" id="MF_00766"/>
    </source>
</evidence>
<dbReference type="NCBIfam" id="TIGR02070">
    <property type="entry name" value="mono_pep_trsgly"/>
    <property type="match status" value="1"/>
</dbReference>
<keyword evidence="6 11" id="KW-0133">Cell shape</keyword>
<dbReference type="SUPFAM" id="SSF53955">
    <property type="entry name" value="Lysozyme-like"/>
    <property type="match status" value="1"/>
</dbReference>
<evidence type="ECO:0000256" key="1">
    <source>
        <dbReference type="ARBA" id="ARBA00022475"/>
    </source>
</evidence>
<dbReference type="Pfam" id="PF00912">
    <property type="entry name" value="Transgly"/>
    <property type="match status" value="1"/>
</dbReference>
<comment type="subcellular location">
    <subcellularLocation>
        <location evidence="11">Cell inner membrane</location>
        <topology evidence="11">Single-pass membrane protein</topology>
    </subcellularLocation>
</comment>
<name>A0A344J2Z3_9GAMM</name>
<dbReference type="PANTHER" id="PTHR30400">
    <property type="entry name" value="MONOFUNCTIONAL BIOSYNTHETIC PEPTIDOGLYCAN TRANSGLYCOSYLASE"/>
    <property type="match status" value="1"/>
</dbReference>
<dbReference type="EMBL" id="CP029556">
    <property type="protein sequence ID" value="AXA83403.1"/>
    <property type="molecule type" value="Genomic_DNA"/>
</dbReference>
<evidence type="ECO:0000256" key="9">
    <source>
        <dbReference type="ARBA" id="ARBA00023136"/>
    </source>
</evidence>
<comment type="pathway">
    <text evidence="11">Cell wall biogenesis; peptidoglycan biosynthesis.</text>
</comment>
<dbReference type="InterPro" id="IPR023346">
    <property type="entry name" value="Lysozyme-like_dom_sf"/>
</dbReference>
<feature type="transmembrane region" description="Helical" evidence="11">
    <location>
        <begin position="28"/>
        <end position="49"/>
    </location>
</feature>
<dbReference type="RefSeq" id="WP_112925625.1">
    <property type="nucleotide sequence ID" value="NZ_CP029556.1"/>
</dbReference>
<evidence type="ECO:0000256" key="7">
    <source>
        <dbReference type="ARBA" id="ARBA00022984"/>
    </source>
</evidence>
<evidence type="ECO:0000313" key="14">
    <source>
        <dbReference type="Proteomes" id="UP000251842"/>
    </source>
</evidence>
<evidence type="ECO:0000256" key="4">
    <source>
        <dbReference type="ARBA" id="ARBA00022679"/>
    </source>
</evidence>
<dbReference type="GO" id="GO:0016763">
    <property type="term" value="F:pentosyltransferase activity"/>
    <property type="evidence" value="ECO:0007669"/>
    <property type="project" value="InterPro"/>
</dbReference>